<keyword evidence="3" id="KW-1185">Reference proteome</keyword>
<name>A0ABT2URK5_9BACL</name>
<dbReference type="EMBL" id="JAOQIO010000116">
    <property type="protein sequence ID" value="MCU6797300.1"/>
    <property type="molecule type" value="Genomic_DNA"/>
</dbReference>
<dbReference type="Gene3D" id="3.20.20.150">
    <property type="entry name" value="Divalent-metal-dependent TIM barrel enzymes"/>
    <property type="match status" value="1"/>
</dbReference>
<dbReference type="PANTHER" id="PTHR12110:SF53">
    <property type="entry name" value="BLR5974 PROTEIN"/>
    <property type="match status" value="1"/>
</dbReference>
<dbReference type="GO" id="GO:0016853">
    <property type="term" value="F:isomerase activity"/>
    <property type="evidence" value="ECO:0007669"/>
    <property type="project" value="UniProtKB-KW"/>
</dbReference>
<keyword evidence="2" id="KW-0413">Isomerase</keyword>
<dbReference type="Proteomes" id="UP001652445">
    <property type="component" value="Unassembled WGS sequence"/>
</dbReference>
<sequence length="310" mass="33975">MSLLVLPSDTAISSTVRSMKIGMQGGFYPVPTEVGEECSAEWLLRRSAELGCTVLQTRHLPKNLELLKALGKLSETLGIELETSVPGVFQLAGVNVDQEAKSQFLQAIDTAKLLNMPVVRAGYGRLKITSSRFNRSVNIHDHIESLLPSLQEAAAIAKDADILLAVENHCDFTGREMARLFDKVDSAHVGAALDTANGFTVFCDPNEDIEALTPYAFTTHMKDMVVVDSPIRGHLPFTAFGCAFGEGHVDLPRAVQLLAERSPRAEGLHLIIEPGWMRWDPERDVSVQVAEFYAQSVAYLKELQNQSGRG</sequence>
<comment type="caution">
    <text evidence="2">The sequence shown here is derived from an EMBL/GenBank/DDBJ whole genome shotgun (WGS) entry which is preliminary data.</text>
</comment>
<gene>
    <name evidence="2" type="ORF">OB236_34745</name>
</gene>
<dbReference type="SUPFAM" id="SSF51658">
    <property type="entry name" value="Xylose isomerase-like"/>
    <property type="match status" value="1"/>
</dbReference>
<dbReference type="Pfam" id="PF01261">
    <property type="entry name" value="AP_endonuc_2"/>
    <property type="match status" value="1"/>
</dbReference>
<evidence type="ECO:0000259" key="1">
    <source>
        <dbReference type="Pfam" id="PF01261"/>
    </source>
</evidence>
<dbReference type="InterPro" id="IPR036237">
    <property type="entry name" value="Xyl_isomerase-like_sf"/>
</dbReference>
<evidence type="ECO:0000313" key="3">
    <source>
        <dbReference type="Proteomes" id="UP001652445"/>
    </source>
</evidence>
<proteinExistence type="predicted"/>
<protein>
    <submittedName>
        <fullName evidence="2">Sugar phosphate isomerase/epimerase</fullName>
    </submittedName>
</protein>
<organism evidence="2 3">
    <name type="scientific">Paenibacillus baimaensis</name>
    <dbReference type="NCBI Taxonomy" id="2982185"/>
    <lineage>
        <taxon>Bacteria</taxon>
        <taxon>Bacillati</taxon>
        <taxon>Bacillota</taxon>
        <taxon>Bacilli</taxon>
        <taxon>Bacillales</taxon>
        <taxon>Paenibacillaceae</taxon>
        <taxon>Paenibacillus</taxon>
    </lineage>
</organism>
<evidence type="ECO:0000313" key="2">
    <source>
        <dbReference type="EMBL" id="MCU6797300.1"/>
    </source>
</evidence>
<accession>A0ABT2URK5</accession>
<feature type="domain" description="Xylose isomerase-like TIM barrel" evidence="1">
    <location>
        <begin position="45"/>
        <end position="285"/>
    </location>
</feature>
<dbReference type="PANTHER" id="PTHR12110">
    <property type="entry name" value="HYDROXYPYRUVATE ISOMERASE"/>
    <property type="match status" value="1"/>
</dbReference>
<dbReference type="InterPro" id="IPR050312">
    <property type="entry name" value="IolE/XylAMocC-like"/>
</dbReference>
<reference evidence="2 3" key="1">
    <citation type="submission" date="2022-09" db="EMBL/GenBank/DDBJ databases">
        <authorList>
            <person name="Han X.L."/>
            <person name="Wang Q."/>
            <person name="Lu T."/>
        </authorList>
    </citation>
    <scope>NUCLEOTIDE SEQUENCE [LARGE SCALE GENOMIC DNA]</scope>
    <source>
        <strain evidence="2 3">WQ 127069</strain>
    </source>
</reference>
<dbReference type="InterPro" id="IPR013022">
    <property type="entry name" value="Xyl_isomerase-like_TIM-brl"/>
</dbReference>